<comment type="caution">
    <text evidence="1">The sequence shown here is derived from an EMBL/GenBank/DDBJ whole genome shotgun (WGS) entry which is preliminary data.</text>
</comment>
<dbReference type="InterPro" id="IPR025339">
    <property type="entry name" value="DUF4245"/>
</dbReference>
<organism evidence="1 2">
    <name type="scientific">Antrihabitans stalactiti</name>
    <dbReference type="NCBI Taxonomy" id="2584121"/>
    <lineage>
        <taxon>Bacteria</taxon>
        <taxon>Bacillati</taxon>
        <taxon>Actinomycetota</taxon>
        <taxon>Actinomycetes</taxon>
        <taxon>Mycobacteriales</taxon>
        <taxon>Nocardiaceae</taxon>
        <taxon>Antrihabitans</taxon>
    </lineage>
</organism>
<reference evidence="1 2" key="1">
    <citation type="submission" date="2019-05" db="EMBL/GenBank/DDBJ databases">
        <authorList>
            <person name="Lee S.D."/>
        </authorList>
    </citation>
    <scope>NUCLEOTIDE SEQUENCE [LARGE SCALE GENOMIC DNA]</scope>
    <source>
        <strain evidence="1 2">YC2-7</strain>
    </source>
</reference>
<keyword evidence="2" id="KW-1185">Reference proteome</keyword>
<sequence length="187" mass="20216">MASDKPRILHSPRDMALSLIPLILVCLLIAGIANKCTFSPGGPKQGPVPSVDVDRALQADARALPFPIRKPVVPDGWQANSGSGKEISGGQYRTSSIGYNTRQGRYVQMTQSDAPANTLVSFVVGQRQPTGNEQVDATTWVVYAKEDEDTVWVADLTDVRILLRGNGDKEEFTDLARAIVSAQPLAR</sequence>
<reference evidence="1 2" key="2">
    <citation type="submission" date="2020-06" db="EMBL/GenBank/DDBJ databases">
        <title>Antribacter stalactiti gen. nov., sp. nov., a new member of the family Nacardiaceae isolated from a cave.</title>
        <authorList>
            <person name="Kim I.S."/>
        </authorList>
    </citation>
    <scope>NUCLEOTIDE SEQUENCE [LARGE SCALE GENOMIC DNA]</scope>
    <source>
        <strain evidence="1 2">YC2-7</strain>
    </source>
</reference>
<dbReference type="RefSeq" id="WP_169589038.1">
    <property type="nucleotide sequence ID" value="NZ_VCQU01000005.1"/>
</dbReference>
<dbReference type="Pfam" id="PF14030">
    <property type="entry name" value="DUF4245"/>
    <property type="match status" value="1"/>
</dbReference>
<proteinExistence type="predicted"/>
<accession>A0A848KD30</accession>
<dbReference type="Proteomes" id="UP000535543">
    <property type="component" value="Unassembled WGS sequence"/>
</dbReference>
<dbReference type="AlphaFoldDB" id="A0A848KD30"/>
<evidence type="ECO:0000313" key="1">
    <source>
        <dbReference type="EMBL" id="NMN96793.1"/>
    </source>
</evidence>
<gene>
    <name evidence="1" type="ORF">FGL95_17280</name>
</gene>
<protein>
    <submittedName>
        <fullName evidence="1">DUF4245 domain-containing protein</fullName>
    </submittedName>
</protein>
<evidence type="ECO:0000313" key="2">
    <source>
        <dbReference type="Proteomes" id="UP000535543"/>
    </source>
</evidence>
<dbReference type="EMBL" id="VCQU01000005">
    <property type="protein sequence ID" value="NMN96793.1"/>
    <property type="molecule type" value="Genomic_DNA"/>
</dbReference>
<name>A0A848KD30_9NOCA</name>